<evidence type="ECO:0000313" key="2">
    <source>
        <dbReference type="EMBL" id="CAA7392424.1"/>
    </source>
</evidence>
<keyword evidence="1" id="KW-0472">Membrane</keyword>
<keyword evidence="3" id="KW-1185">Reference proteome</keyword>
<gene>
    <name evidence="2" type="ORF">CHRY9393_03144</name>
</gene>
<evidence type="ECO:0000256" key="1">
    <source>
        <dbReference type="SAM" id="Phobius"/>
    </source>
</evidence>
<evidence type="ECO:0000313" key="3">
    <source>
        <dbReference type="Proteomes" id="UP000445309"/>
    </source>
</evidence>
<sequence>MALTNCPECKKEISNRAEACPSCGFPIRGKKIVVKQSQGIFLRTMNFGCFTVIIIFFLIAYSLLRTSSHPKINKITGDAKTAIINRFTK</sequence>
<dbReference type="Proteomes" id="UP000445309">
    <property type="component" value="Unassembled WGS sequence"/>
</dbReference>
<keyword evidence="1" id="KW-1133">Transmembrane helix</keyword>
<keyword evidence="1" id="KW-0812">Transmembrane</keyword>
<accession>A0A6N4XSJ2</accession>
<proteinExistence type="predicted"/>
<evidence type="ECO:0008006" key="4">
    <source>
        <dbReference type="Google" id="ProtNLM"/>
    </source>
</evidence>
<reference evidence="2 3" key="1">
    <citation type="submission" date="2020-01" db="EMBL/GenBank/DDBJ databases">
        <authorList>
            <person name="Rodrigo-Torres L."/>
            <person name="Arahal R. D."/>
            <person name="Lucena T."/>
        </authorList>
    </citation>
    <scope>NUCLEOTIDE SEQUENCE [LARGE SCALE GENOMIC DNA]</scope>
    <source>
        <strain evidence="2 3">CECT 9393</strain>
    </source>
</reference>
<dbReference type="EMBL" id="CACVBY010000105">
    <property type="protein sequence ID" value="CAA7392424.1"/>
    <property type="molecule type" value="Genomic_DNA"/>
</dbReference>
<organism evidence="2 3">
    <name type="scientific">Chryseobacterium fistulae</name>
    <dbReference type="NCBI Taxonomy" id="2675058"/>
    <lineage>
        <taxon>Bacteria</taxon>
        <taxon>Pseudomonadati</taxon>
        <taxon>Bacteroidota</taxon>
        <taxon>Flavobacteriia</taxon>
        <taxon>Flavobacteriales</taxon>
        <taxon>Weeksellaceae</taxon>
        <taxon>Chryseobacterium group</taxon>
        <taxon>Chryseobacterium</taxon>
    </lineage>
</organism>
<dbReference type="AlphaFoldDB" id="A0A6N4XSJ2"/>
<name>A0A6N4XSJ2_9FLAO</name>
<feature type="transmembrane region" description="Helical" evidence="1">
    <location>
        <begin position="40"/>
        <end position="64"/>
    </location>
</feature>
<protein>
    <recommendedName>
        <fullName evidence="4">Zinc ribbon domain-containing protein</fullName>
    </recommendedName>
</protein>